<protein>
    <submittedName>
        <fullName evidence="1">Unannotated protein</fullName>
    </submittedName>
</protein>
<dbReference type="EMBL" id="CAFBOT010000104">
    <property type="protein sequence ID" value="CAB4990637.1"/>
    <property type="molecule type" value="Genomic_DNA"/>
</dbReference>
<organism evidence="1">
    <name type="scientific">freshwater metagenome</name>
    <dbReference type="NCBI Taxonomy" id="449393"/>
    <lineage>
        <taxon>unclassified sequences</taxon>
        <taxon>metagenomes</taxon>
        <taxon>ecological metagenomes</taxon>
    </lineage>
</organism>
<accession>A0A6J6V2P3</accession>
<reference evidence="1" key="1">
    <citation type="submission" date="2020-05" db="EMBL/GenBank/DDBJ databases">
        <authorList>
            <person name="Chiriac C."/>
            <person name="Salcher M."/>
            <person name="Ghai R."/>
            <person name="Kavagutti S V."/>
        </authorList>
    </citation>
    <scope>NUCLEOTIDE SEQUENCE</scope>
</reference>
<evidence type="ECO:0000313" key="2">
    <source>
        <dbReference type="EMBL" id="CAB4990637.1"/>
    </source>
</evidence>
<name>A0A6J6V2P3_9ZZZZ</name>
<dbReference type="AlphaFoldDB" id="A0A6J6V2P3"/>
<gene>
    <name evidence="1" type="ORF">UFOPK2872_00798</name>
    <name evidence="2" type="ORF">UFOPK4000_00677</name>
</gene>
<dbReference type="Gene3D" id="1.20.120.910">
    <property type="entry name" value="DksA, coiled-coil domain"/>
    <property type="match status" value="1"/>
</dbReference>
<sequence length="59" mass="6184">MSNATPNTPALDLDAIEQEIINVETALERLAAGTYFVDEITGSALADDVLAADPTARHA</sequence>
<dbReference type="EMBL" id="CAEZZM010000090">
    <property type="protein sequence ID" value="CAB4765323.1"/>
    <property type="molecule type" value="Genomic_DNA"/>
</dbReference>
<evidence type="ECO:0000313" key="1">
    <source>
        <dbReference type="EMBL" id="CAB4765323.1"/>
    </source>
</evidence>
<proteinExistence type="predicted"/>